<dbReference type="GO" id="GO:0005507">
    <property type="term" value="F:copper ion binding"/>
    <property type="evidence" value="ECO:0007669"/>
    <property type="project" value="InterPro"/>
</dbReference>
<keyword evidence="1" id="KW-1133">Transmembrane helix</keyword>
<name>A0A7Y0Q1K0_9FIRM</name>
<dbReference type="SUPFAM" id="SSF49503">
    <property type="entry name" value="Cupredoxins"/>
    <property type="match status" value="1"/>
</dbReference>
<keyword evidence="1" id="KW-0812">Transmembrane</keyword>
<organism evidence="3 4">
    <name type="scientific">Sulfobacillus harzensis</name>
    <dbReference type="NCBI Taxonomy" id="2729629"/>
    <lineage>
        <taxon>Bacteria</taxon>
        <taxon>Bacillati</taxon>
        <taxon>Bacillota</taxon>
        <taxon>Clostridia</taxon>
        <taxon>Eubacteriales</taxon>
        <taxon>Clostridiales Family XVII. Incertae Sedis</taxon>
        <taxon>Sulfobacillus</taxon>
    </lineage>
</organism>
<protein>
    <submittedName>
        <fullName evidence="3">Multicopper oxidase domain-containing protein</fullName>
    </submittedName>
</protein>
<dbReference type="RefSeq" id="WP_169096995.1">
    <property type="nucleotide sequence ID" value="NZ_JABBVZ010000009.1"/>
</dbReference>
<keyword evidence="1" id="KW-0472">Membrane</keyword>
<sequence length="195" mass="21009">MTIARFIVRAAVTAMAGVVIGHGVLYGAHRPSLSPMQSPVLTAAAVAQWVQQGARGTVINAHGPMVTYHTRQVTLVALASPVAIHRVGLFWEIDGLINPTIRVPLGATVHVVVINADRTHYHGFSVTAVRDARRNPRDVPMNPDAFIGMVAPITPVGDQWAETTFHATRAGTFHYVCWLPGHAARGMIGTWEVTT</sequence>
<dbReference type="AlphaFoldDB" id="A0A7Y0Q1K0"/>
<evidence type="ECO:0000313" key="4">
    <source>
        <dbReference type="Proteomes" id="UP000533476"/>
    </source>
</evidence>
<proteinExistence type="predicted"/>
<evidence type="ECO:0000313" key="3">
    <source>
        <dbReference type="EMBL" id="NMP21542.1"/>
    </source>
</evidence>
<feature type="transmembrane region" description="Helical" evidence="1">
    <location>
        <begin position="6"/>
        <end position="28"/>
    </location>
</feature>
<comment type="caution">
    <text evidence="3">The sequence shown here is derived from an EMBL/GenBank/DDBJ whole genome shotgun (WGS) entry which is preliminary data.</text>
</comment>
<gene>
    <name evidence="3" type="ORF">HIJ39_04105</name>
</gene>
<dbReference type="GO" id="GO:0016491">
    <property type="term" value="F:oxidoreductase activity"/>
    <property type="evidence" value="ECO:0007669"/>
    <property type="project" value="InterPro"/>
</dbReference>
<dbReference type="InterPro" id="IPR008972">
    <property type="entry name" value="Cupredoxin"/>
</dbReference>
<accession>A0A7Y0Q1K0</accession>
<dbReference type="InterPro" id="IPR011706">
    <property type="entry name" value="Cu-oxidase_C"/>
</dbReference>
<feature type="domain" description="Plastocyanin-like" evidence="2">
    <location>
        <begin position="99"/>
        <end position="193"/>
    </location>
</feature>
<evidence type="ECO:0000256" key="1">
    <source>
        <dbReference type="SAM" id="Phobius"/>
    </source>
</evidence>
<keyword evidence="4" id="KW-1185">Reference proteome</keyword>
<dbReference type="Pfam" id="PF07731">
    <property type="entry name" value="Cu-oxidase_2"/>
    <property type="match status" value="1"/>
</dbReference>
<dbReference type="Gene3D" id="2.60.40.420">
    <property type="entry name" value="Cupredoxins - blue copper proteins"/>
    <property type="match status" value="1"/>
</dbReference>
<reference evidence="3 4" key="1">
    <citation type="submission" date="2020-04" db="EMBL/GenBank/DDBJ databases">
        <authorList>
            <person name="Zhang R."/>
            <person name="Schippers A."/>
        </authorList>
    </citation>
    <scope>NUCLEOTIDE SEQUENCE [LARGE SCALE GENOMIC DNA]</scope>
    <source>
        <strain evidence="3 4">DSM 109850</strain>
    </source>
</reference>
<dbReference type="Proteomes" id="UP000533476">
    <property type="component" value="Unassembled WGS sequence"/>
</dbReference>
<evidence type="ECO:0000259" key="2">
    <source>
        <dbReference type="Pfam" id="PF07731"/>
    </source>
</evidence>
<dbReference type="EMBL" id="JABBVZ010000009">
    <property type="protein sequence ID" value="NMP21542.1"/>
    <property type="molecule type" value="Genomic_DNA"/>
</dbReference>